<dbReference type="CDD" id="cd06588">
    <property type="entry name" value="PhnB_like"/>
    <property type="match status" value="1"/>
</dbReference>
<dbReference type="InterPro" id="IPR028973">
    <property type="entry name" value="PhnB-like"/>
</dbReference>
<dbReference type="PANTHER" id="PTHR33990">
    <property type="entry name" value="PROTEIN YJDN-RELATED"/>
    <property type="match status" value="1"/>
</dbReference>
<proteinExistence type="predicted"/>
<feature type="domain" description="PhnB-like" evidence="1">
    <location>
        <begin position="4"/>
        <end position="129"/>
    </location>
</feature>
<dbReference type="OrthoDB" id="9806473at2"/>
<accession>A0A9Q9D8C1</accession>
<dbReference type="Gene3D" id="3.30.720.110">
    <property type="match status" value="1"/>
</dbReference>
<dbReference type="AlphaFoldDB" id="A0A9Q9D8C1"/>
<evidence type="ECO:0000313" key="3">
    <source>
        <dbReference type="Proteomes" id="UP001055460"/>
    </source>
</evidence>
<dbReference type="InterPro" id="IPR009725">
    <property type="entry name" value="3_dmu_93_MTrfase"/>
</dbReference>
<dbReference type="PANTHER" id="PTHR33990:SF4">
    <property type="entry name" value="PHNB-LIKE DOMAIN-CONTAINING PROTEIN"/>
    <property type="match status" value="1"/>
</dbReference>
<dbReference type="EMBL" id="CP098807">
    <property type="protein sequence ID" value="USJ21834.1"/>
    <property type="molecule type" value="Genomic_DNA"/>
</dbReference>
<dbReference type="PIRSF" id="PIRSF021700">
    <property type="entry name" value="3_dmu_93_MTrfase"/>
    <property type="match status" value="1"/>
</dbReference>
<name>A0A9Q9D8C1_ENSAD</name>
<dbReference type="InterPro" id="IPR029068">
    <property type="entry name" value="Glyas_Bleomycin-R_OHBP_Dase"/>
</dbReference>
<organism evidence="2 3">
    <name type="scientific">Ensifer adhaerens</name>
    <name type="common">Sinorhizobium morelense</name>
    <dbReference type="NCBI Taxonomy" id="106592"/>
    <lineage>
        <taxon>Bacteria</taxon>
        <taxon>Pseudomonadati</taxon>
        <taxon>Pseudomonadota</taxon>
        <taxon>Alphaproteobacteria</taxon>
        <taxon>Hyphomicrobiales</taxon>
        <taxon>Rhizobiaceae</taxon>
        <taxon>Sinorhizobium/Ensifer group</taxon>
        <taxon>Ensifer</taxon>
    </lineage>
</organism>
<dbReference type="Proteomes" id="UP001055460">
    <property type="component" value="Chromosome"/>
</dbReference>
<evidence type="ECO:0000259" key="1">
    <source>
        <dbReference type="Pfam" id="PF06983"/>
    </source>
</evidence>
<dbReference type="RefSeq" id="WP_060515969.1">
    <property type="nucleotide sequence ID" value="NZ_CAXURO020000001.1"/>
</dbReference>
<gene>
    <name evidence="2" type="ORF">NE863_10925</name>
</gene>
<evidence type="ECO:0000313" key="2">
    <source>
        <dbReference type="EMBL" id="USJ21834.1"/>
    </source>
</evidence>
<dbReference type="SUPFAM" id="SSF54593">
    <property type="entry name" value="Glyoxalase/Bleomycin resistance protein/Dihydroxybiphenyl dioxygenase"/>
    <property type="match status" value="1"/>
</dbReference>
<dbReference type="Pfam" id="PF06983">
    <property type="entry name" value="3-dmu-9_3-mt"/>
    <property type="match status" value="1"/>
</dbReference>
<sequence>MVTSITPFLMFQDGVADDAMAFYVSLFPNAEVLEVERYGPDEQGPEGSVKVALFRLGAQRVKCIDSPVRHAFDFTPSFSFFVECQSEDEIITLYGMLAEGGAVLMPLDNYGFSQRFSWVTDRFGVSWQLNLAD</sequence>
<reference evidence="2" key="1">
    <citation type="submission" date="2022-06" db="EMBL/GenBank/DDBJ databases">
        <title>Physiological and biochemical characterization and genomic elucidation of a strain of the genus Ensifer adhaerens M8 that combines arsenic oxidation and chromium reduction.</title>
        <authorList>
            <person name="Li X."/>
            <person name="Yu c."/>
        </authorList>
    </citation>
    <scope>NUCLEOTIDE SEQUENCE</scope>
    <source>
        <strain evidence="2">M8</strain>
    </source>
</reference>
<protein>
    <submittedName>
        <fullName evidence="2">VOC family protein</fullName>
    </submittedName>
</protein>
<dbReference type="Gene3D" id="3.30.720.100">
    <property type="match status" value="1"/>
</dbReference>